<protein>
    <submittedName>
        <fullName evidence="1">10080_t:CDS:1</fullName>
    </submittedName>
</protein>
<dbReference type="EMBL" id="CAJVPT010005447">
    <property type="protein sequence ID" value="CAG8520229.1"/>
    <property type="molecule type" value="Genomic_DNA"/>
</dbReference>
<gene>
    <name evidence="1" type="ORF">ACOLOM_LOCUS3619</name>
</gene>
<dbReference type="Proteomes" id="UP000789525">
    <property type="component" value="Unassembled WGS sequence"/>
</dbReference>
<organism evidence="1 2">
    <name type="scientific">Acaulospora colombiana</name>
    <dbReference type="NCBI Taxonomy" id="27376"/>
    <lineage>
        <taxon>Eukaryota</taxon>
        <taxon>Fungi</taxon>
        <taxon>Fungi incertae sedis</taxon>
        <taxon>Mucoromycota</taxon>
        <taxon>Glomeromycotina</taxon>
        <taxon>Glomeromycetes</taxon>
        <taxon>Diversisporales</taxon>
        <taxon>Acaulosporaceae</taxon>
        <taxon>Acaulospora</taxon>
    </lineage>
</organism>
<comment type="caution">
    <text evidence="1">The sequence shown here is derived from an EMBL/GenBank/DDBJ whole genome shotgun (WGS) entry which is preliminary data.</text>
</comment>
<evidence type="ECO:0000313" key="2">
    <source>
        <dbReference type="Proteomes" id="UP000789525"/>
    </source>
</evidence>
<keyword evidence="2" id="KW-1185">Reference proteome</keyword>
<proteinExistence type="predicted"/>
<accession>A0ACA9LEL8</accession>
<name>A0ACA9LEL8_9GLOM</name>
<reference evidence="1" key="1">
    <citation type="submission" date="2021-06" db="EMBL/GenBank/DDBJ databases">
        <authorList>
            <person name="Kallberg Y."/>
            <person name="Tangrot J."/>
            <person name="Rosling A."/>
        </authorList>
    </citation>
    <scope>NUCLEOTIDE SEQUENCE</scope>
    <source>
        <strain evidence="1">CL356</strain>
    </source>
</reference>
<sequence>MDSFFDFDTTLPPLNSEKFAGTGGNHTSGENFEVFDYEQNFDLANQLEESGDDMNDETFGVTVDMGEEFDFIESTTKIADTIQREEEIYVGRRESSTSDNGFGPSPPTARTPMSLEQIEAQLHRQAGISEKRMLALLGINERPPHPLYPTTDASRYNGLMTQSDKDYINRIQISQLVTDDPYADDFYYQVYTAIRTRQQQPQMSAFSPQAGGTGFMGHERGRHRSRGSESGLLKMQQQVLRIVNDARRKPKMTQLSLEGALGKIALNSVRNPRQILQVSSKNTDAHNHAGPSNNGSVHQHHKTPSISSYGITDHRKVFRSIENIYTAVLTLEELKRSQPQRIYTDYEREAYEKWKEEYAEVARTMWKELRVTEMIGVG</sequence>
<evidence type="ECO:0000313" key="1">
    <source>
        <dbReference type="EMBL" id="CAG8520229.1"/>
    </source>
</evidence>